<dbReference type="OrthoDB" id="693243at2759"/>
<dbReference type="InterPro" id="IPR005162">
    <property type="entry name" value="Retrotrans_gag_dom"/>
</dbReference>
<feature type="compositionally biased region" description="Basic and acidic residues" evidence="1">
    <location>
        <begin position="438"/>
        <end position="447"/>
    </location>
</feature>
<accession>A0A0K9Q631</accession>
<evidence type="ECO:0000313" key="3">
    <source>
        <dbReference type="EMBL" id="KMZ76197.1"/>
    </source>
</evidence>
<organism evidence="3 4">
    <name type="scientific">Zostera marina</name>
    <name type="common">Eelgrass</name>
    <dbReference type="NCBI Taxonomy" id="29655"/>
    <lineage>
        <taxon>Eukaryota</taxon>
        <taxon>Viridiplantae</taxon>
        <taxon>Streptophyta</taxon>
        <taxon>Embryophyta</taxon>
        <taxon>Tracheophyta</taxon>
        <taxon>Spermatophyta</taxon>
        <taxon>Magnoliopsida</taxon>
        <taxon>Liliopsida</taxon>
        <taxon>Zosteraceae</taxon>
        <taxon>Zostera</taxon>
    </lineage>
</organism>
<gene>
    <name evidence="3" type="ORF">ZOSMA_105G00240</name>
</gene>
<dbReference type="Pfam" id="PF03732">
    <property type="entry name" value="Retrotrans_gag"/>
    <property type="match status" value="1"/>
</dbReference>
<dbReference type="PANTHER" id="PTHR33223:SF10">
    <property type="entry name" value="AMINOTRANSFERASE-LIKE PLANT MOBILE DOMAIN-CONTAINING PROTEIN"/>
    <property type="match status" value="1"/>
</dbReference>
<feature type="compositionally biased region" description="Basic residues" evidence="1">
    <location>
        <begin position="466"/>
        <end position="476"/>
    </location>
</feature>
<dbReference type="Proteomes" id="UP000036987">
    <property type="component" value="Unassembled WGS sequence"/>
</dbReference>
<comment type="caution">
    <text evidence="3">The sequence shown here is derived from an EMBL/GenBank/DDBJ whole genome shotgun (WGS) entry which is preliminary data.</text>
</comment>
<protein>
    <recommendedName>
        <fullName evidence="2">Retrotransposon gag domain-containing protein</fullName>
    </recommendedName>
</protein>
<dbReference type="EMBL" id="LFYR01000069">
    <property type="protein sequence ID" value="KMZ76197.1"/>
    <property type="molecule type" value="Genomic_DNA"/>
</dbReference>
<dbReference type="PANTHER" id="PTHR33223">
    <property type="entry name" value="CCHC-TYPE DOMAIN-CONTAINING PROTEIN"/>
    <property type="match status" value="1"/>
</dbReference>
<reference evidence="4" key="1">
    <citation type="journal article" date="2016" name="Nature">
        <title>The genome of the seagrass Zostera marina reveals angiosperm adaptation to the sea.</title>
        <authorList>
            <person name="Olsen J.L."/>
            <person name="Rouze P."/>
            <person name="Verhelst B."/>
            <person name="Lin Y.-C."/>
            <person name="Bayer T."/>
            <person name="Collen J."/>
            <person name="Dattolo E."/>
            <person name="De Paoli E."/>
            <person name="Dittami S."/>
            <person name="Maumus F."/>
            <person name="Michel G."/>
            <person name="Kersting A."/>
            <person name="Lauritano C."/>
            <person name="Lohaus R."/>
            <person name="Toepel M."/>
            <person name="Tonon T."/>
            <person name="Vanneste K."/>
            <person name="Amirebrahimi M."/>
            <person name="Brakel J."/>
            <person name="Bostroem C."/>
            <person name="Chovatia M."/>
            <person name="Grimwood J."/>
            <person name="Jenkins J.W."/>
            <person name="Jueterbock A."/>
            <person name="Mraz A."/>
            <person name="Stam W.T."/>
            <person name="Tice H."/>
            <person name="Bornberg-Bauer E."/>
            <person name="Green P.J."/>
            <person name="Pearson G.A."/>
            <person name="Procaccini G."/>
            <person name="Duarte C.M."/>
            <person name="Schmutz J."/>
            <person name="Reusch T.B.H."/>
            <person name="Van de Peer Y."/>
        </authorList>
    </citation>
    <scope>NUCLEOTIDE SEQUENCE [LARGE SCALE GENOMIC DNA]</scope>
    <source>
        <strain evidence="4">cv. Finnish</strain>
    </source>
</reference>
<feature type="region of interest" description="Disordered" evidence="1">
    <location>
        <begin position="29"/>
        <end position="96"/>
    </location>
</feature>
<feature type="compositionally biased region" description="Basic and acidic residues" evidence="1">
    <location>
        <begin position="151"/>
        <end position="168"/>
    </location>
</feature>
<feature type="compositionally biased region" description="Basic and acidic residues" evidence="1">
    <location>
        <begin position="29"/>
        <end position="46"/>
    </location>
</feature>
<evidence type="ECO:0000259" key="2">
    <source>
        <dbReference type="Pfam" id="PF03732"/>
    </source>
</evidence>
<name>A0A0K9Q631_ZOSMR</name>
<dbReference type="OMA" id="QGHTANE"/>
<feature type="compositionally biased region" description="Basic and acidic residues" evidence="1">
    <location>
        <begin position="82"/>
        <end position="93"/>
    </location>
</feature>
<feature type="compositionally biased region" description="Polar residues" evidence="1">
    <location>
        <begin position="66"/>
        <end position="81"/>
    </location>
</feature>
<evidence type="ECO:0000256" key="1">
    <source>
        <dbReference type="SAM" id="MobiDB-lite"/>
    </source>
</evidence>
<proteinExistence type="predicted"/>
<feature type="compositionally biased region" description="Basic and acidic residues" evidence="1">
    <location>
        <begin position="54"/>
        <end position="65"/>
    </location>
</feature>
<dbReference type="AlphaFoldDB" id="A0A0K9Q631"/>
<feature type="domain" description="Retrotransposon gag" evidence="2">
    <location>
        <begin position="227"/>
        <end position="318"/>
    </location>
</feature>
<evidence type="ECO:0000313" key="4">
    <source>
        <dbReference type="Proteomes" id="UP000036987"/>
    </source>
</evidence>
<feature type="compositionally biased region" description="Basic and acidic residues" evidence="1">
    <location>
        <begin position="455"/>
        <end position="465"/>
    </location>
</feature>
<sequence>MSLNNGEPDVKVMPEEFVGLLTAEQDKLSVFRDRNEEKHKSPEEGSKVSLKRKEKGEEWTSEDKSGNIQNDKSLRNHITSSRSKEKYSRDSDKQNCLSKNRLKKKDRWYDNVEESYLLRKIRKLEEQVKHLTSGESSKEIRKTGLSPKRAKIGDKSSKTRKERGEKQFFSRTNSALAEHLLTGKYLEKWVRPKLPEYKGTTDPEAHVVKFIANMEDITDRQDLWCRMFIRTLEGEAMNWYTDLPNNSIQNFNDLKEKFIEAFGHGIKRRINVGMLLTIKQGPNKSLRGYITKFNETLIKVAKPTDGTTIMALRAGLRPTRFLLKFIENPPTSLAEMMDRAYKEMDAEDVMDQRIKEVTRWSSSKIHKYGIPNKSGQNNVPRIPNHREIFYDLKNKGILSQPQPMNSKTLPYRNNGKFCEYHQNQGHTANECRTLEKEIKRQQAREKLPGPPKKSTKPERYGFHDHGWRKRKKEKTK</sequence>
<feature type="region of interest" description="Disordered" evidence="1">
    <location>
        <begin position="438"/>
        <end position="476"/>
    </location>
</feature>
<keyword evidence="4" id="KW-1185">Reference proteome</keyword>
<feature type="region of interest" description="Disordered" evidence="1">
    <location>
        <begin position="130"/>
        <end position="168"/>
    </location>
</feature>
<dbReference type="STRING" id="29655.A0A0K9Q631"/>